<keyword evidence="4" id="KW-1185">Reference proteome</keyword>
<reference evidence="3" key="3">
    <citation type="submission" date="2020-06" db="EMBL/GenBank/DDBJ databases">
        <authorList>
            <person name="Arumugam K."/>
            <person name="Besarab I."/>
            <person name="Haryono M."/>
            <person name="Bagci C."/>
            <person name="Beier S."/>
            <person name="Buchfink B."/>
            <person name="Gorska A."/>
            <person name="Qiu G."/>
            <person name="Huson D.H."/>
            <person name="Williams R.B."/>
        </authorList>
    </citation>
    <scope>NUCLEOTIDE SEQUENCE</scope>
    <source>
        <strain evidence="3">SSA1</strain>
    </source>
</reference>
<dbReference type="PANTHER" id="PTHR30383">
    <property type="entry name" value="THIOESTERASE 1/PROTEASE 1/LYSOPHOSPHOLIPASE L1"/>
    <property type="match status" value="1"/>
</dbReference>
<accession>A0A7D5NBL2</accession>
<dbReference type="Gene3D" id="3.40.50.1110">
    <property type="entry name" value="SGNH hydrolase"/>
    <property type="match status" value="1"/>
</dbReference>
<accession>A0A080MAW0</accession>
<evidence type="ECO:0000313" key="5">
    <source>
        <dbReference type="Proteomes" id="UP000509684"/>
    </source>
</evidence>
<evidence type="ECO:0000259" key="1">
    <source>
        <dbReference type="Pfam" id="PF13472"/>
    </source>
</evidence>
<dbReference type="PROSITE" id="PS51257">
    <property type="entry name" value="PROKAR_LIPOPROTEIN"/>
    <property type="match status" value="1"/>
</dbReference>
<dbReference type="InterPro" id="IPR013830">
    <property type="entry name" value="SGNH_hydro"/>
</dbReference>
<dbReference type="Proteomes" id="UP000021315">
    <property type="component" value="Unassembled WGS sequence"/>
</dbReference>
<keyword evidence="2" id="KW-0378">Hydrolase</keyword>
<dbReference type="InterPro" id="IPR036514">
    <property type="entry name" value="SGNH_hydro_sf"/>
</dbReference>
<dbReference type="AlphaFoldDB" id="A0A080MAW0"/>
<evidence type="ECO:0000313" key="4">
    <source>
        <dbReference type="Proteomes" id="UP000021315"/>
    </source>
</evidence>
<organism evidence="2 4">
    <name type="scientific">Candidatus Accumulibacter cognatus</name>
    <dbReference type="NCBI Taxonomy" id="2954383"/>
    <lineage>
        <taxon>Bacteria</taxon>
        <taxon>Pseudomonadati</taxon>
        <taxon>Pseudomonadota</taxon>
        <taxon>Betaproteobacteria</taxon>
        <taxon>Candidatus Accumulibacter</taxon>
    </lineage>
</organism>
<dbReference type="PANTHER" id="PTHR30383:SF24">
    <property type="entry name" value="THIOESTERASE 1_PROTEASE 1_LYSOPHOSPHOLIPASE L1"/>
    <property type="match status" value="1"/>
</dbReference>
<dbReference type="InterPro" id="IPR051532">
    <property type="entry name" value="Ester_Hydrolysis_Enzymes"/>
</dbReference>
<reference evidence="2 4" key="1">
    <citation type="submission" date="2014-02" db="EMBL/GenBank/DDBJ databases">
        <title>Expanding our view of genomic diversity in Candidatus Accumulibacter clades.</title>
        <authorList>
            <person name="Skennerton C.T."/>
            <person name="Barr J.J."/>
            <person name="Slater F.R."/>
            <person name="Bond P.L."/>
            <person name="Tyson G.W."/>
        </authorList>
    </citation>
    <scope>NUCLEOTIDE SEQUENCE [LARGE SCALE GENOMIC DNA]</scope>
    <source>
        <strain evidence="4">SK-02</strain>
    </source>
</reference>
<dbReference type="GO" id="GO:0004622">
    <property type="term" value="F:phosphatidylcholine lysophospholipase activity"/>
    <property type="evidence" value="ECO:0007669"/>
    <property type="project" value="TreeGrafter"/>
</dbReference>
<dbReference type="RefSeq" id="WP_034945223.1">
    <property type="nucleotide sequence ID" value="NZ_JDST02000010.1"/>
</dbReference>
<name>A0A080MAW0_9PROT</name>
<sequence length="209" mass="21958">MSRLRLLLFAILLLVGCHDSARLALLPPGSQVLAFGDSITFGSGAAPGEDYPVRLAAISGWQVHNAGIPGDTADAAQARIHAALAQTRPALVIVEIGGNDFLRRRPEAAVKDDLRAIVRAIRQSGSQVVLVAVPRLSLLGAASGRLPDSAIYAELAKEERLPLVEGVLAAILSDPTLKADPIHPNAGGYHKLADGIAEQLRRSGLLNKP</sequence>
<reference evidence="3 5" key="2">
    <citation type="journal article" date="2019" name="Microbiome">
        <title>Annotated bacterial chromosomes from frame-shift-corrected long-read metagenomic data.</title>
        <authorList>
            <person name="Arumugam K."/>
            <person name="Bagci C."/>
            <person name="Bessarab I."/>
            <person name="Beier S."/>
            <person name="Buchfink B."/>
            <person name="Gorska A."/>
            <person name="Qiu G."/>
            <person name="Huson D.H."/>
            <person name="Williams R.B.H."/>
        </authorList>
    </citation>
    <scope>NUCLEOTIDE SEQUENCE [LARGE SCALE GENOMIC DNA]</scope>
    <source>
        <strain evidence="3">SSA1</strain>
    </source>
</reference>
<protein>
    <submittedName>
        <fullName evidence="2">Acyl-CoA thioesterase I</fullName>
        <ecNumber evidence="2">3.1.2.-</ecNumber>
    </submittedName>
    <submittedName>
        <fullName evidence="3">Arylesterase</fullName>
    </submittedName>
</protein>
<dbReference type="Proteomes" id="UP000509684">
    <property type="component" value="Chromosome"/>
</dbReference>
<gene>
    <name evidence="2" type="primary">tesA_1</name>
    <name evidence="2" type="ORF">AW06_000594</name>
    <name evidence="3" type="ORF">HWD57_11210</name>
</gene>
<dbReference type="Pfam" id="PF13472">
    <property type="entry name" value="Lipase_GDSL_2"/>
    <property type="match status" value="1"/>
</dbReference>
<dbReference type="STRING" id="1453999.AW06_000594"/>
<evidence type="ECO:0000313" key="2">
    <source>
        <dbReference type="EMBL" id="KFB78091.1"/>
    </source>
</evidence>
<proteinExistence type="predicted"/>
<dbReference type="KEGG" id="acog:HWD57_11210"/>
<dbReference type="SUPFAM" id="SSF52266">
    <property type="entry name" value="SGNH hydrolase"/>
    <property type="match status" value="1"/>
</dbReference>
<dbReference type="EMBL" id="CP058708">
    <property type="protein sequence ID" value="QLH50290.1"/>
    <property type="molecule type" value="Genomic_DNA"/>
</dbReference>
<evidence type="ECO:0000313" key="3">
    <source>
        <dbReference type="EMBL" id="QLH50290.1"/>
    </source>
</evidence>
<dbReference type="EC" id="3.1.2.-" evidence="2"/>
<dbReference type="EMBL" id="JDST02000010">
    <property type="protein sequence ID" value="KFB78091.1"/>
    <property type="molecule type" value="Genomic_DNA"/>
</dbReference>
<feature type="domain" description="SGNH hydrolase-type esterase" evidence="1">
    <location>
        <begin position="34"/>
        <end position="190"/>
    </location>
</feature>